<comment type="caution">
    <text evidence="2">The sequence shown here is derived from an EMBL/GenBank/DDBJ whole genome shotgun (WGS) entry which is preliminary data.</text>
</comment>
<proteinExistence type="predicted"/>
<dbReference type="Proteomes" id="UP001209540">
    <property type="component" value="Unassembled WGS sequence"/>
</dbReference>
<protein>
    <submittedName>
        <fullName evidence="2">Uncharacterized protein</fullName>
    </submittedName>
</protein>
<dbReference type="AlphaFoldDB" id="A0AAD5KJE3"/>
<evidence type="ECO:0000313" key="3">
    <source>
        <dbReference type="Proteomes" id="UP001209540"/>
    </source>
</evidence>
<evidence type="ECO:0000313" key="2">
    <source>
        <dbReference type="EMBL" id="KAI9272816.1"/>
    </source>
</evidence>
<feature type="region of interest" description="Disordered" evidence="1">
    <location>
        <begin position="1"/>
        <end position="45"/>
    </location>
</feature>
<dbReference type="EMBL" id="JAIXMP010000005">
    <property type="protein sequence ID" value="KAI9272816.1"/>
    <property type="molecule type" value="Genomic_DNA"/>
</dbReference>
<keyword evidence="3" id="KW-1185">Reference proteome</keyword>
<sequence>MADKPTPPSGAGQQPKEQQQHGRQEQRVPSLNMDAAMGPPSEHLNNENQLFYQRCQQLYNNTSSNQQTLREHINTTVPIRLAMLAHLFQGIDSMGHQQQQSGQQERQQR</sequence>
<name>A0AAD5KJE3_9FUNG</name>
<evidence type="ECO:0000256" key="1">
    <source>
        <dbReference type="SAM" id="MobiDB-lite"/>
    </source>
</evidence>
<reference evidence="2" key="1">
    <citation type="journal article" date="2022" name="IScience">
        <title>Evolution of zygomycete secretomes and the origins of terrestrial fungal ecologies.</title>
        <authorList>
            <person name="Chang Y."/>
            <person name="Wang Y."/>
            <person name="Mondo S."/>
            <person name="Ahrendt S."/>
            <person name="Andreopoulos W."/>
            <person name="Barry K."/>
            <person name="Beard J."/>
            <person name="Benny G.L."/>
            <person name="Blankenship S."/>
            <person name="Bonito G."/>
            <person name="Cuomo C."/>
            <person name="Desiro A."/>
            <person name="Gervers K.A."/>
            <person name="Hundley H."/>
            <person name="Kuo A."/>
            <person name="LaButti K."/>
            <person name="Lang B.F."/>
            <person name="Lipzen A."/>
            <person name="O'Donnell K."/>
            <person name="Pangilinan J."/>
            <person name="Reynolds N."/>
            <person name="Sandor L."/>
            <person name="Smith M.E."/>
            <person name="Tsang A."/>
            <person name="Grigoriev I.V."/>
            <person name="Stajich J.E."/>
            <person name="Spatafora J.W."/>
        </authorList>
    </citation>
    <scope>NUCLEOTIDE SEQUENCE</scope>
    <source>
        <strain evidence="2">RSA 2281</strain>
    </source>
</reference>
<organism evidence="2 3">
    <name type="scientific">Phascolomyces articulosus</name>
    <dbReference type="NCBI Taxonomy" id="60185"/>
    <lineage>
        <taxon>Eukaryota</taxon>
        <taxon>Fungi</taxon>
        <taxon>Fungi incertae sedis</taxon>
        <taxon>Mucoromycota</taxon>
        <taxon>Mucoromycotina</taxon>
        <taxon>Mucoromycetes</taxon>
        <taxon>Mucorales</taxon>
        <taxon>Lichtheimiaceae</taxon>
        <taxon>Phascolomyces</taxon>
    </lineage>
</organism>
<reference evidence="2" key="2">
    <citation type="submission" date="2023-02" db="EMBL/GenBank/DDBJ databases">
        <authorList>
            <consortium name="DOE Joint Genome Institute"/>
            <person name="Mondo S.J."/>
            <person name="Chang Y."/>
            <person name="Wang Y."/>
            <person name="Ahrendt S."/>
            <person name="Andreopoulos W."/>
            <person name="Barry K."/>
            <person name="Beard J."/>
            <person name="Benny G.L."/>
            <person name="Blankenship S."/>
            <person name="Bonito G."/>
            <person name="Cuomo C."/>
            <person name="Desiro A."/>
            <person name="Gervers K.A."/>
            <person name="Hundley H."/>
            <person name="Kuo A."/>
            <person name="LaButti K."/>
            <person name="Lang B.F."/>
            <person name="Lipzen A."/>
            <person name="O'Donnell K."/>
            <person name="Pangilinan J."/>
            <person name="Reynolds N."/>
            <person name="Sandor L."/>
            <person name="Smith M.W."/>
            <person name="Tsang A."/>
            <person name="Grigoriev I.V."/>
            <person name="Stajich J.E."/>
            <person name="Spatafora J.W."/>
        </authorList>
    </citation>
    <scope>NUCLEOTIDE SEQUENCE</scope>
    <source>
        <strain evidence="2">RSA 2281</strain>
    </source>
</reference>
<accession>A0AAD5KJE3</accession>
<gene>
    <name evidence="2" type="ORF">BDA99DRAFT_556415</name>
</gene>